<comment type="caution">
    <text evidence="6">The sequence shown here is derived from an EMBL/GenBank/DDBJ whole genome shotgun (WGS) entry which is preliminary data.</text>
</comment>
<feature type="compositionally biased region" description="Basic and acidic residues" evidence="3">
    <location>
        <begin position="779"/>
        <end position="788"/>
    </location>
</feature>
<protein>
    <recommendedName>
        <fullName evidence="5">CBS domain-containing protein</fullName>
    </recommendedName>
</protein>
<proteinExistence type="predicted"/>
<keyword evidence="4" id="KW-0812">Transmembrane</keyword>
<dbReference type="SMART" id="SM00116">
    <property type="entry name" value="CBS"/>
    <property type="match status" value="4"/>
</dbReference>
<dbReference type="PANTHER" id="PTHR48108">
    <property type="entry name" value="CBS DOMAIN-CONTAINING PROTEIN CBSX2, CHLOROPLASTIC"/>
    <property type="match status" value="1"/>
</dbReference>
<feature type="domain" description="CBS" evidence="5">
    <location>
        <begin position="222"/>
        <end position="280"/>
    </location>
</feature>
<keyword evidence="7" id="KW-1185">Reference proteome</keyword>
<evidence type="ECO:0000256" key="4">
    <source>
        <dbReference type="SAM" id="Phobius"/>
    </source>
</evidence>
<accession>A0A427YCV7</accession>
<dbReference type="Gene3D" id="3.10.20.90">
    <property type="entry name" value="Phosphatidylinositol 3-kinase Catalytic Subunit, Chain A, domain 1"/>
    <property type="match status" value="1"/>
</dbReference>
<reference evidence="6 7" key="1">
    <citation type="submission" date="2018-11" db="EMBL/GenBank/DDBJ databases">
        <title>Genome sequence of Saitozyma podzolica DSM 27192.</title>
        <authorList>
            <person name="Aliyu H."/>
            <person name="Gorte O."/>
            <person name="Ochsenreither K."/>
        </authorList>
    </citation>
    <scope>NUCLEOTIDE SEQUENCE [LARGE SCALE GENOMIC DNA]</scope>
    <source>
        <strain evidence="6 7">DSM 27192</strain>
    </source>
</reference>
<feature type="transmembrane region" description="Helical" evidence="4">
    <location>
        <begin position="829"/>
        <end position="848"/>
    </location>
</feature>
<dbReference type="Gene3D" id="3.10.580.10">
    <property type="entry name" value="CBS-domain"/>
    <property type="match status" value="2"/>
</dbReference>
<dbReference type="PROSITE" id="PS51371">
    <property type="entry name" value="CBS"/>
    <property type="match status" value="4"/>
</dbReference>
<feature type="compositionally biased region" description="Low complexity" evidence="3">
    <location>
        <begin position="19"/>
        <end position="37"/>
    </location>
</feature>
<feature type="compositionally biased region" description="Low complexity" evidence="3">
    <location>
        <begin position="615"/>
        <end position="624"/>
    </location>
</feature>
<feature type="region of interest" description="Disordered" evidence="3">
    <location>
        <begin position="564"/>
        <end position="624"/>
    </location>
</feature>
<organism evidence="6 7">
    <name type="scientific">Saitozyma podzolica</name>
    <dbReference type="NCBI Taxonomy" id="1890683"/>
    <lineage>
        <taxon>Eukaryota</taxon>
        <taxon>Fungi</taxon>
        <taxon>Dikarya</taxon>
        <taxon>Basidiomycota</taxon>
        <taxon>Agaricomycotina</taxon>
        <taxon>Tremellomycetes</taxon>
        <taxon>Tremellales</taxon>
        <taxon>Trimorphomycetaceae</taxon>
        <taxon>Saitozyma</taxon>
    </lineage>
</organism>
<evidence type="ECO:0000256" key="2">
    <source>
        <dbReference type="PROSITE-ProRule" id="PRU00703"/>
    </source>
</evidence>
<dbReference type="Proteomes" id="UP000279259">
    <property type="component" value="Unassembled WGS sequence"/>
</dbReference>
<feature type="domain" description="CBS" evidence="5">
    <location>
        <begin position="482"/>
        <end position="537"/>
    </location>
</feature>
<dbReference type="AlphaFoldDB" id="A0A427YCV7"/>
<feature type="compositionally biased region" description="Polar residues" evidence="3">
    <location>
        <begin position="69"/>
        <end position="82"/>
    </location>
</feature>
<feature type="region of interest" description="Disordered" evidence="3">
    <location>
        <begin position="779"/>
        <end position="811"/>
    </location>
</feature>
<dbReference type="Pfam" id="PF00564">
    <property type="entry name" value="PB1"/>
    <property type="match status" value="1"/>
</dbReference>
<evidence type="ECO:0000313" key="6">
    <source>
        <dbReference type="EMBL" id="RSH88893.1"/>
    </source>
</evidence>
<feature type="compositionally biased region" description="Low complexity" evidence="3">
    <location>
        <begin position="197"/>
        <end position="208"/>
    </location>
</feature>
<keyword evidence="2" id="KW-0129">CBS domain</keyword>
<evidence type="ECO:0000256" key="3">
    <source>
        <dbReference type="SAM" id="MobiDB-lite"/>
    </source>
</evidence>
<dbReference type="STRING" id="1890683.A0A427YCV7"/>
<dbReference type="CDD" id="cd17781">
    <property type="entry name" value="CBS_pair_MUG70_1"/>
    <property type="match status" value="1"/>
</dbReference>
<evidence type="ECO:0000256" key="1">
    <source>
        <dbReference type="ARBA" id="ARBA00022737"/>
    </source>
</evidence>
<dbReference type="CDD" id="cd17782">
    <property type="entry name" value="CBS_pair_MUG70_2"/>
    <property type="match status" value="1"/>
</dbReference>
<evidence type="ECO:0000313" key="7">
    <source>
        <dbReference type="Proteomes" id="UP000279259"/>
    </source>
</evidence>
<feature type="domain" description="CBS" evidence="5">
    <location>
        <begin position="289"/>
        <end position="345"/>
    </location>
</feature>
<keyword evidence="1" id="KW-0677">Repeat</keyword>
<feature type="region of interest" description="Disordered" evidence="3">
    <location>
        <begin position="187"/>
        <end position="227"/>
    </location>
</feature>
<keyword evidence="4" id="KW-0472">Membrane</keyword>
<dbReference type="InterPro" id="IPR051462">
    <property type="entry name" value="CBS_domain-containing"/>
</dbReference>
<feature type="domain" description="CBS" evidence="5">
    <location>
        <begin position="397"/>
        <end position="473"/>
    </location>
</feature>
<dbReference type="SUPFAM" id="SSF54277">
    <property type="entry name" value="CAD &amp; PB1 domains"/>
    <property type="match status" value="1"/>
</dbReference>
<feature type="compositionally biased region" description="Pro residues" evidence="3">
    <location>
        <begin position="52"/>
        <end position="65"/>
    </location>
</feature>
<dbReference type="InterPro" id="IPR046342">
    <property type="entry name" value="CBS_dom_sf"/>
</dbReference>
<sequence>MFHAQTVPSAPPSDHTTHPNKTPTTTLPTPPSSNSASPPIPTANTMGYHLSPAPPPGQIPLPTPPGSIRSVSPNNHPTSTPPLSGVPSGDTHTPKSLPDRPHKLNRSISMNVSDKLRTKSKSVAFPTAPTPPSEPNTVPSNPDDTPRPRYHSSVSRHTIPPAEPKPKPTGLSGKLQSLRKKIENELSRKRPGSNHPQSQSMSQSQSKGRGSKKAQKGTVAGLRPSPALTVPEGMSVADASQLCAAKRTDCVLVVDDEEGLSGIFTAKDLAFRVTAEALDPRTTTVAQIMTKNPMVTRDTTSATEALQLMVSRGFRHLPVCNEDGDVVGLLDITKVFHEALAKVERGSSATSQLSAALAGVQSELGPGLTGNPQAAAMMAYVDALRDRMALPDLRSVMDARTAPATVGPRTTVREAAKLMKDRRTTAVCVMESQSTGGSAISGASGNAAGSPKIAGIFTSKDIVLRVIAAGLDAQRCSVVRVMTPHPDTAPPTLIVQDALKKMHNGHYLNLPVVEDGRLIGIVDVLKLTYATLEQIESMSEDRGGSESGPMWGKFFDTLGAAGGDDDTASVTSHSERPDTPSKPSMHHRGLSSMTSPISEVMPGDSASVQEDASEVGGAKQGGAASSVAAAPVIVDDGTYIFKFRTPSGRTHRFQARHDSYELLRDIVAGKLQSDPFFSPSAAKPLDGGEDAVVPEQVSVQVHLPDPNAFTLSYTDDEGDLVTMTADGDVADAVRIAKGQKSDRVVLLVDGGKVWEEAARDLGGDAAVQKLKAIEKETAGVEKEEEKLEVPTADPAEEPTFGQKGTVHSYTKPISRPGEELVGGVLPKDMVLPAAIGFLGVVILGVFIASRGK</sequence>
<dbReference type="EMBL" id="RSCD01000015">
    <property type="protein sequence ID" value="RSH88893.1"/>
    <property type="molecule type" value="Genomic_DNA"/>
</dbReference>
<evidence type="ECO:0000259" key="5">
    <source>
        <dbReference type="PROSITE" id="PS51371"/>
    </source>
</evidence>
<dbReference type="PANTHER" id="PTHR48108:SF26">
    <property type="entry name" value="CBS DOMAIN-CONTAINING PROTEIN DDB_G0289609"/>
    <property type="match status" value="1"/>
</dbReference>
<dbReference type="OrthoDB" id="418595at2759"/>
<feature type="region of interest" description="Disordered" evidence="3">
    <location>
        <begin position="1"/>
        <end position="174"/>
    </location>
</feature>
<name>A0A427YCV7_9TREE</name>
<dbReference type="InterPro" id="IPR000270">
    <property type="entry name" value="PB1_dom"/>
</dbReference>
<dbReference type="InterPro" id="IPR000644">
    <property type="entry name" value="CBS_dom"/>
</dbReference>
<dbReference type="Pfam" id="PF00571">
    <property type="entry name" value="CBS"/>
    <property type="match status" value="4"/>
</dbReference>
<keyword evidence="4" id="KW-1133">Transmembrane helix</keyword>
<dbReference type="SUPFAM" id="SSF54631">
    <property type="entry name" value="CBS-domain pair"/>
    <property type="match status" value="2"/>
</dbReference>
<gene>
    <name evidence="6" type="ORF">EHS25_002555</name>
</gene>